<keyword evidence="13 22" id="KW-0067">ATP-binding</keyword>
<evidence type="ECO:0000256" key="5">
    <source>
        <dbReference type="ARBA" id="ARBA00022475"/>
    </source>
</evidence>
<feature type="binding site" evidence="23">
    <location>
        <position position="85"/>
    </location>
    <ligand>
        <name>a divalent metal cation</name>
        <dbReference type="ChEBI" id="CHEBI:60240"/>
    </ligand>
</feature>
<name>A0A0D6ILG9_ALCXX</name>
<feature type="binding site" evidence="23">
    <location>
        <position position="37"/>
    </location>
    <ligand>
        <name>a divalent metal cation</name>
        <dbReference type="ChEBI" id="CHEBI:60240"/>
    </ligand>
</feature>
<evidence type="ECO:0000256" key="9">
    <source>
        <dbReference type="ARBA" id="ARBA00022692"/>
    </source>
</evidence>
<dbReference type="InterPro" id="IPR000829">
    <property type="entry name" value="DAGK"/>
</dbReference>
<dbReference type="GO" id="GO:0004143">
    <property type="term" value="F:ATP-dependent diacylglycerol kinase activity"/>
    <property type="evidence" value="ECO:0007669"/>
    <property type="project" value="UniProtKB-EC"/>
</dbReference>
<dbReference type="KEGG" id="axx:ERS451415_05319"/>
<reference evidence="25" key="2">
    <citation type="submission" date="2022-12" db="EMBL/GenBank/DDBJ databases">
        <authorList>
            <person name="Voronina O.L."/>
            <person name="Kunda M.S."/>
            <person name="Ryzhova N."/>
            <person name="Aksenova E.I."/>
        </authorList>
    </citation>
    <scope>NUCLEOTIDE SEQUENCE</scope>
    <source>
        <strain evidence="25">SCCH136:Ach223948</strain>
    </source>
</reference>
<feature type="binding site" evidence="22">
    <location>
        <position position="37"/>
    </location>
    <ligand>
        <name>ATP</name>
        <dbReference type="ChEBI" id="CHEBI:30616"/>
    </ligand>
</feature>
<evidence type="ECO:0000313" key="28">
    <source>
        <dbReference type="Proteomes" id="UP001141992"/>
    </source>
</evidence>
<dbReference type="EC" id="2.7.1.107" evidence="3 24"/>
<dbReference type="GO" id="GO:0006654">
    <property type="term" value="P:phosphatidic acid biosynthetic process"/>
    <property type="evidence" value="ECO:0007669"/>
    <property type="project" value="InterPro"/>
</dbReference>
<dbReference type="Pfam" id="PF01219">
    <property type="entry name" value="DAGK_prokar"/>
    <property type="match status" value="1"/>
</dbReference>
<keyword evidence="8 24" id="KW-0808">Transferase</keyword>
<dbReference type="PANTHER" id="PTHR34299:SF1">
    <property type="entry name" value="DIACYLGLYCEROL KINASE"/>
    <property type="match status" value="1"/>
</dbReference>
<keyword evidence="15 24" id="KW-1133">Transmembrane helix</keyword>
<comment type="similarity">
    <text evidence="2 24">Belongs to the bacterial diacylglycerol kinase family.</text>
</comment>
<evidence type="ECO:0000256" key="8">
    <source>
        <dbReference type="ARBA" id="ARBA00022679"/>
    </source>
</evidence>
<organism evidence="25 28">
    <name type="scientific">Alcaligenes xylosoxydans xylosoxydans</name>
    <name type="common">Achromobacter xylosoxidans</name>
    <dbReference type="NCBI Taxonomy" id="85698"/>
    <lineage>
        <taxon>Bacteria</taxon>
        <taxon>Pseudomonadati</taxon>
        <taxon>Pseudomonadota</taxon>
        <taxon>Betaproteobacteria</taxon>
        <taxon>Burkholderiales</taxon>
        <taxon>Alcaligenaceae</taxon>
        <taxon>Achromobacter</taxon>
    </lineage>
</organism>
<feature type="binding site" evidence="21">
    <location>
        <position position="18"/>
    </location>
    <ligand>
        <name>substrate</name>
    </ligand>
</feature>
<feature type="binding site" evidence="21">
    <location>
        <position position="107"/>
    </location>
    <ligand>
        <name>substrate</name>
    </ligand>
</feature>
<evidence type="ECO:0000256" key="15">
    <source>
        <dbReference type="ARBA" id="ARBA00022989"/>
    </source>
</evidence>
<evidence type="ECO:0000256" key="20">
    <source>
        <dbReference type="PIRSR" id="PIRSR600829-1"/>
    </source>
</evidence>
<keyword evidence="11 22" id="KW-0547">Nucleotide-binding</keyword>
<keyword evidence="5" id="KW-1003">Cell membrane</keyword>
<keyword evidence="7 24" id="KW-0997">Cell inner membrane</keyword>
<dbReference type="GeneID" id="75279183"/>
<gene>
    <name evidence="26" type="ORF">BIZ92_16380</name>
    <name evidence="25" type="ORF">O9570_10830</name>
</gene>
<keyword evidence="10 23" id="KW-0479">Metal-binding</keyword>
<dbReference type="PATRIC" id="fig|85698.15.peg.2012"/>
<dbReference type="OrthoDB" id="9796011at2"/>
<accession>A0A0M7F799</accession>
<evidence type="ECO:0000256" key="7">
    <source>
        <dbReference type="ARBA" id="ARBA00022519"/>
    </source>
</evidence>
<evidence type="ECO:0000256" key="23">
    <source>
        <dbReference type="PIRSR" id="PIRSR600829-4"/>
    </source>
</evidence>
<evidence type="ECO:0000256" key="4">
    <source>
        <dbReference type="ARBA" id="ARBA00017575"/>
    </source>
</evidence>
<evidence type="ECO:0000256" key="13">
    <source>
        <dbReference type="ARBA" id="ARBA00022840"/>
    </source>
</evidence>
<keyword evidence="12 24" id="KW-0418">Kinase</keyword>
<keyword evidence="16 24" id="KW-0443">Lipid metabolism</keyword>
<keyword evidence="14 23" id="KW-0460">Magnesium</keyword>
<accession>A0A0D6ILG9</accession>
<dbReference type="GO" id="GO:0005886">
    <property type="term" value="C:plasma membrane"/>
    <property type="evidence" value="ECO:0007669"/>
    <property type="project" value="UniProtKB-SubCell"/>
</dbReference>
<evidence type="ECO:0000256" key="11">
    <source>
        <dbReference type="ARBA" id="ARBA00022741"/>
    </source>
</evidence>
<dbReference type="RefSeq" id="WP_006385962.1">
    <property type="nucleotide sequence ID" value="NZ_AP028040.1"/>
</dbReference>
<dbReference type="CDD" id="cd14264">
    <property type="entry name" value="DAGK_IM"/>
    <property type="match status" value="1"/>
</dbReference>
<evidence type="ECO:0000256" key="6">
    <source>
        <dbReference type="ARBA" id="ARBA00022516"/>
    </source>
</evidence>
<comment type="subcellular location">
    <subcellularLocation>
        <location evidence="1 24">Cell inner membrane</location>
        <topology evidence="1 24">Multi-pass membrane protein</topology>
    </subcellularLocation>
</comment>
<keyword evidence="9 24" id="KW-0812">Transmembrane</keyword>
<evidence type="ECO:0000256" key="10">
    <source>
        <dbReference type="ARBA" id="ARBA00022723"/>
    </source>
</evidence>
<feature type="binding site" evidence="21">
    <location>
        <begin position="39"/>
        <end position="43"/>
    </location>
    <ligand>
        <name>substrate</name>
    </ligand>
</feature>
<comment type="catalytic activity">
    <reaction evidence="24">
        <text>a 1,2-diacyl-sn-glycerol + ATP = a 1,2-diacyl-sn-glycero-3-phosphate + ADP + H(+)</text>
        <dbReference type="Rhea" id="RHEA:10272"/>
        <dbReference type="ChEBI" id="CHEBI:15378"/>
        <dbReference type="ChEBI" id="CHEBI:17815"/>
        <dbReference type="ChEBI" id="CHEBI:30616"/>
        <dbReference type="ChEBI" id="CHEBI:58608"/>
        <dbReference type="ChEBI" id="CHEBI:456216"/>
        <dbReference type="EC" id="2.7.1.107"/>
    </reaction>
</comment>
<dbReference type="EMBL" id="MJMN01000057">
    <property type="protein sequence ID" value="OMG77985.1"/>
    <property type="molecule type" value="Genomic_DNA"/>
</dbReference>
<evidence type="ECO:0000256" key="16">
    <source>
        <dbReference type="ARBA" id="ARBA00023098"/>
    </source>
</evidence>
<comment type="cofactor">
    <cofactor evidence="23">
        <name>Mg(2+)</name>
        <dbReference type="ChEBI" id="CHEBI:18420"/>
    </cofactor>
    <text evidence="23">Mn(2+), Zn(2+), Cd(2+) and Co(2+) support activity to lesser extents.</text>
</comment>
<feature type="binding site" evidence="22">
    <location>
        <position position="85"/>
    </location>
    <ligand>
        <name>ATP</name>
        <dbReference type="ChEBI" id="CHEBI:30616"/>
    </ligand>
</feature>
<evidence type="ECO:0000256" key="24">
    <source>
        <dbReference type="RuleBase" id="RU363065"/>
    </source>
</evidence>
<evidence type="ECO:0000256" key="2">
    <source>
        <dbReference type="ARBA" id="ARBA00005967"/>
    </source>
</evidence>
<evidence type="ECO:0000256" key="22">
    <source>
        <dbReference type="PIRSR" id="PIRSR600829-3"/>
    </source>
</evidence>
<evidence type="ECO:0000256" key="1">
    <source>
        <dbReference type="ARBA" id="ARBA00004429"/>
    </source>
</evidence>
<feature type="transmembrane region" description="Helical" evidence="24">
    <location>
        <begin position="64"/>
        <end position="88"/>
    </location>
</feature>
<proteinExistence type="inferred from homology"/>
<protein>
    <recommendedName>
        <fullName evidence="4 24">Diacylglycerol kinase</fullName>
        <ecNumber evidence="3 24">2.7.1.107</ecNumber>
    </recommendedName>
</protein>
<dbReference type="InterPro" id="IPR036945">
    <property type="entry name" value="DAGK_sf"/>
</dbReference>
<feature type="active site" description="Proton acceptor" evidence="20">
    <location>
        <position position="78"/>
    </location>
</feature>
<evidence type="ECO:0000256" key="19">
    <source>
        <dbReference type="ARBA" id="ARBA00023264"/>
    </source>
</evidence>
<dbReference type="Gene3D" id="1.10.287.3610">
    <property type="match status" value="1"/>
</dbReference>
<comment type="function">
    <text evidence="24">Catalyzes the ATP-dependent phosphorylation of sn-l,2-diacylglycerol (DAG) to phosphatidic acid. Involved in the recycling of diacylglycerol produced as a by-product during membrane-derived oligosaccharide (MDO) biosynthesis.</text>
</comment>
<dbReference type="GO" id="GO:0046872">
    <property type="term" value="F:metal ion binding"/>
    <property type="evidence" value="ECO:0007669"/>
    <property type="project" value="UniProtKB-KW"/>
</dbReference>
<evidence type="ECO:0000313" key="26">
    <source>
        <dbReference type="EMBL" id="OMG77985.1"/>
    </source>
</evidence>
<dbReference type="EMBL" id="JAPZVI010000006">
    <property type="protein sequence ID" value="MCZ8401939.1"/>
    <property type="molecule type" value="Genomic_DNA"/>
</dbReference>
<feature type="binding site" evidence="22">
    <location>
        <position position="18"/>
    </location>
    <ligand>
        <name>ATP</name>
        <dbReference type="ChEBI" id="CHEBI:30616"/>
    </ligand>
</feature>
<evidence type="ECO:0000256" key="3">
    <source>
        <dbReference type="ARBA" id="ARBA00012133"/>
    </source>
</evidence>
<sequence length="132" mass="14216">MSTNPHHSPYKSTGGLRRILNALRYSLQGLQAAIKYEAAFRQELALAVLLIPAAFFLGRTTVEVFFLIGTVVLVLAVELLNSAVEALADALSVDTHPLLGRAKDLGSAAVMLLLLFTVAVWVGVAVSRFVMH</sequence>
<dbReference type="GO" id="GO:0005524">
    <property type="term" value="F:ATP binding"/>
    <property type="evidence" value="ECO:0007669"/>
    <property type="project" value="UniProtKB-KW"/>
</dbReference>
<reference evidence="26 27" key="1">
    <citation type="submission" date="2016-09" db="EMBL/GenBank/DDBJ databases">
        <title>Phylogenomics of Achromobacter.</title>
        <authorList>
            <person name="Jeukens J."/>
            <person name="Freschi L."/>
            <person name="Vincent A.T."/>
            <person name="Emond-Rheault J.-G."/>
            <person name="Kukavica-Ibrulj I."/>
            <person name="Charette S.J."/>
            <person name="Levesque R.C."/>
        </authorList>
    </citation>
    <scope>NUCLEOTIDE SEQUENCE [LARGE SCALE GENOMIC DNA]</scope>
    <source>
        <strain evidence="26 27">AUS488</strain>
    </source>
</reference>
<evidence type="ECO:0000256" key="17">
    <source>
        <dbReference type="ARBA" id="ARBA00023136"/>
    </source>
</evidence>
<evidence type="ECO:0000313" key="27">
    <source>
        <dbReference type="Proteomes" id="UP000187251"/>
    </source>
</evidence>
<keyword evidence="17 24" id="KW-0472">Membrane</keyword>
<feature type="transmembrane region" description="Helical" evidence="24">
    <location>
        <begin position="39"/>
        <end position="57"/>
    </location>
</feature>
<evidence type="ECO:0000256" key="21">
    <source>
        <dbReference type="PIRSR" id="PIRSR600829-2"/>
    </source>
</evidence>
<feature type="binding site" evidence="22">
    <location>
        <position position="25"/>
    </location>
    <ligand>
        <name>ATP</name>
        <dbReference type="ChEBI" id="CHEBI:30616"/>
    </ligand>
</feature>
<evidence type="ECO:0000256" key="18">
    <source>
        <dbReference type="ARBA" id="ARBA00023209"/>
    </source>
</evidence>
<keyword evidence="6" id="KW-0444">Lipid biosynthesis</keyword>
<feature type="binding site" evidence="22">
    <location>
        <begin position="103"/>
        <end position="104"/>
    </location>
    <ligand>
        <name>ATP</name>
        <dbReference type="ChEBI" id="CHEBI:30616"/>
    </ligand>
</feature>
<evidence type="ECO:0000313" key="25">
    <source>
        <dbReference type="EMBL" id="MCZ8401939.1"/>
    </source>
</evidence>
<evidence type="ECO:0000256" key="14">
    <source>
        <dbReference type="ARBA" id="ARBA00022842"/>
    </source>
</evidence>
<dbReference type="Proteomes" id="UP000187251">
    <property type="component" value="Unassembled WGS sequence"/>
</dbReference>
<dbReference type="eggNOG" id="COG0818">
    <property type="taxonomic scope" value="Bacteria"/>
</dbReference>
<dbReference type="InterPro" id="IPR033718">
    <property type="entry name" value="DAGK_prok"/>
</dbReference>
<dbReference type="Proteomes" id="UP001141992">
    <property type="component" value="Unassembled WGS sequence"/>
</dbReference>
<dbReference type="PANTHER" id="PTHR34299">
    <property type="entry name" value="DIACYLGLYCEROL KINASE"/>
    <property type="match status" value="1"/>
</dbReference>
<feature type="transmembrane region" description="Helical" evidence="24">
    <location>
        <begin position="108"/>
        <end position="131"/>
    </location>
</feature>
<feature type="binding site" evidence="21">
    <location>
        <position position="78"/>
    </location>
    <ligand>
        <name>substrate</name>
    </ligand>
</feature>
<keyword evidence="19 24" id="KW-1208">Phospholipid metabolism</keyword>
<comment type="caution">
    <text evidence="25">The sequence shown here is derived from an EMBL/GenBank/DDBJ whole genome shotgun (WGS) entry which is preliminary data.</text>
</comment>
<evidence type="ECO:0000256" key="12">
    <source>
        <dbReference type="ARBA" id="ARBA00022777"/>
    </source>
</evidence>
<keyword evidence="18" id="KW-0594">Phospholipid biosynthesis</keyword>
<dbReference type="AlphaFoldDB" id="A0A0D6ILG9"/>